<comment type="caution">
    <text evidence="1">The sequence shown here is derived from an EMBL/GenBank/DDBJ whole genome shotgun (WGS) entry which is preliminary data.</text>
</comment>
<gene>
    <name evidence="1" type="ORF">EZS27_008909</name>
</gene>
<evidence type="ECO:0000313" key="1">
    <source>
        <dbReference type="EMBL" id="KAA6343427.1"/>
    </source>
</evidence>
<organism evidence="1">
    <name type="scientific">termite gut metagenome</name>
    <dbReference type="NCBI Taxonomy" id="433724"/>
    <lineage>
        <taxon>unclassified sequences</taxon>
        <taxon>metagenomes</taxon>
        <taxon>organismal metagenomes</taxon>
    </lineage>
</organism>
<sequence length="59" mass="6571">MNNGSSIKKRQPKSIRLGWESRGCCGQNRKQLSKMVGNGIKVEAGTFSKSNKNHNRLIP</sequence>
<dbReference type="AlphaFoldDB" id="A0A5J4SBP1"/>
<dbReference type="EMBL" id="SNRY01000271">
    <property type="protein sequence ID" value="KAA6343427.1"/>
    <property type="molecule type" value="Genomic_DNA"/>
</dbReference>
<proteinExistence type="predicted"/>
<accession>A0A5J4SBP1</accession>
<name>A0A5J4SBP1_9ZZZZ</name>
<reference evidence="1" key="1">
    <citation type="submission" date="2019-03" db="EMBL/GenBank/DDBJ databases">
        <title>Single cell metagenomics reveals metabolic interactions within the superorganism composed of flagellate Streblomastix strix and complex community of Bacteroidetes bacteria on its surface.</title>
        <authorList>
            <person name="Treitli S.C."/>
            <person name="Kolisko M."/>
            <person name="Husnik F."/>
            <person name="Keeling P."/>
            <person name="Hampl V."/>
        </authorList>
    </citation>
    <scope>NUCLEOTIDE SEQUENCE</scope>
    <source>
        <strain evidence="1">STM</strain>
    </source>
</reference>
<protein>
    <submittedName>
        <fullName evidence="1">Uncharacterized protein</fullName>
    </submittedName>
</protein>